<evidence type="ECO:0000313" key="2">
    <source>
        <dbReference type="Proteomes" id="UP000524492"/>
    </source>
</evidence>
<dbReference type="Proteomes" id="UP000524492">
    <property type="component" value="Unassembled WGS sequence"/>
</dbReference>
<sequence length="34" mass="3801">MDFNPIAMPVRLANGEIHIHARIHHSLANFLGHA</sequence>
<reference evidence="1 2" key="1">
    <citation type="submission" date="2020-08" db="EMBL/GenBank/DDBJ databases">
        <title>Genomic Encyclopedia of Type Strains, Phase IV (KMG-V): Genome sequencing to study the core and pangenomes of soil and plant-associated prokaryotes.</title>
        <authorList>
            <person name="Whitman W."/>
        </authorList>
    </citation>
    <scope>NUCLEOTIDE SEQUENCE [LARGE SCALE GENOMIC DNA]</scope>
    <source>
        <strain evidence="1 2">SEMIA 4074</strain>
    </source>
</reference>
<comment type="caution">
    <text evidence="1">The sequence shown here is derived from an EMBL/GenBank/DDBJ whole genome shotgun (WGS) entry which is preliminary data.</text>
</comment>
<dbReference type="AlphaFoldDB" id="A0A7W6QB07"/>
<dbReference type="EMBL" id="JACIFV010000017">
    <property type="protein sequence ID" value="MBB4194223.1"/>
    <property type="molecule type" value="Genomic_DNA"/>
</dbReference>
<accession>A0A7W6QB07</accession>
<keyword evidence="2" id="KW-1185">Reference proteome</keyword>
<protein>
    <submittedName>
        <fullName evidence="1">Uncharacterized protein</fullName>
    </submittedName>
</protein>
<name>A0A7W6QB07_9HYPH</name>
<evidence type="ECO:0000313" key="1">
    <source>
        <dbReference type="EMBL" id="MBB4194223.1"/>
    </source>
</evidence>
<organism evidence="1 2">
    <name type="scientific">Rhizobium aethiopicum</name>
    <dbReference type="NCBI Taxonomy" id="1138170"/>
    <lineage>
        <taxon>Bacteria</taxon>
        <taxon>Pseudomonadati</taxon>
        <taxon>Pseudomonadota</taxon>
        <taxon>Alphaproteobacteria</taxon>
        <taxon>Hyphomicrobiales</taxon>
        <taxon>Rhizobiaceae</taxon>
        <taxon>Rhizobium/Agrobacterium group</taxon>
        <taxon>Rhizobium</taxon>
    </lineage>
</organism>
<proteinExistence type="predicted"/>
<gene>
    <name evidence="1" type="ORF">GGD53_004401</name>
</gene>